<dbReference type="PANTHER" id="PTHR14352:SF2">
    <property type="entry name" value="HAUS AUGMIN-LIKE COMPLEX SUBUNIT 7"/>
    <property type="match status" value="1"/>
</dbReference>
<dbReference type="GO" id="GO:0005813">
    <property type="term" value="C:centrosome"/>
    <property type="evidence" value="ECO:0007669"/>
    <property type="project" value="Ensembl"/>
</dbReference>
<dbReference type="InterPro" id="IPR029711">
    <property type="entry name" value="Haus7-like"/>
</dbReference>
<dbReference type="Ensembl" id="ENSPTIT00000011179.1">
    <property type="protein sequence ID" value="ENSPTIP00000007334.1"/>
    <property type="gene ID" value="ENSPTIG00000009010.1"/>
</dbReference>
<dbReference type="PANTHER" id="PTHR14352">
    <property type="entry name" value="HAUS AUGMIN-LIKE COMPLEX SUBUNIT 7"/>
    <property type="match status" value="1"/>
</dbReference>
<dbReference type="GO" id="GO:0031996">
    <property type="term" value="F:thioesterase binding"/>
    <property type="evidence" value="ECO:0007669"/>
    <property type="project" value="Ensembl"/>
</dbReference>
<organism evidence="1 2">
    <name type="scientific">Panthera tigris altaica</name>
    <name type="common">Siberian tiger</name>
    <dbReference type="NCBI Taxonomy" id="74533"/>
    <lineage>
        <taxon>Eukaryota</taxon>
        <taxon>Metazoa</taxon>
        <taxon>Chordata</taxon>
        <taxon>Craniata</taxon>
        <taxon>Vertebrata</taxon>
        <taxon>Euteleostomi</taxon>
        <taxon>Mammalia</taxon>
        <taxon>Eutheria</taxon>
        <taxon>Laurasiatheria</taxon>
        <taxon>Carnivora</taxon>
        <taxon>Feliformia</taxon>
        <taxon>Felidae</taxon>
        <taxon>Pantherinae</taxon>
        <taxon>Panthera</taxon>
    </lineage>
</organism>
<protein>
    <submittedName>
        <fullName evidence="1">HAUS augmin like complex subunit 7</fullName>
    </submittedName>
</protein>
<name>A0A8C9JGB7_PANTA</name>
<reference evidence="1" key="1">
    <citation type="submission" date="2025-08" db="UniProtKB">
        <authorList>
            <consortium name="Ensembl"/>
        </authorList>
    </citation>
    <scope>IDENTIFICATION</scope>
</reference>
<evidence type="ECO:0000313" key="1">
    <source>
        <dbReference type="Ensembl" id="ENSPTIP00000007334.1"/>
    </source>
</evidence>
<dbReference type="Proteomes" id="UP000675900">
    <property type="component" value="Unassembled WGS sequence"/>
</dbReference>
<dbReference type="GO" id="GO:0005886">
    <property type="term" value="C:plasma membrane"/>
    <property type="evidence" value="ECO:0007669"/>
    <property type="project" value="Ensembl"/>
</dbReference>
<dbReference type="GeneTree" id="ENSGT00390000003937"/>
<dbReference type="GO" id="GO:0007098">
    <property type="term" value="P:centrosome cycle"/>
    <property type="evidence" value="ECO:0007669"/>
    <property type="project" value="Ensembl"/>
</dbReference>
<reference evidence="1" key="2">
    <citation type="submission" date="2025-09" db="UniProtKB">
        <authorList>
            <consortium name="Ensembl"/>
        </authorList>
    </citation>
    <scope>IDENTIFICATION</scope>
</reference>
<keyword evidence="2" id="KW-1185">Reference proteome</keyword>
<dbReference type="AlphaFoldDB" id="A0A8C9JGB7"/>
<gene>
    <name evidence="1" type="primary">HAUS7</name>
</gene>
<dbReference type="GO" id="GO:1990498">
    <property type="term" value="C:mitotic spindle microtubule"/>
    <property type="evidence" value="ECO:0007669"/>
    <property type="project" value="Ensembl"/>
</dbReference>
<accession>A0A8C9JGB7</accession>
<proteinExistence type="predicted"/>
<dbReference type="GO" id="GO:0005730">
    <property type="term" value="C:nucleolus"/>
    <property type="evidence" value="ECO:0007669"/>
    <property type="project" value="Ensembl"/>
</dbReference>
<dbReference type="GO" id="GO:0051225">
    <property type="term" value="P:spindle assembly"/>
    <property type="evidence" value="ECO:0007669"/>
    <property type="project" value="Ensembl"/>
</dbReference>
<dbReference type="GO" id="GO:0051011">
    <property type="term" value="F:microtubule minus-end binding"/>
    <property type="evidence" value="ECO:0007669"/>
    <property type="project" value="TreeGrafter"/>
</dbReference>
<sequence>TRGIELWARRKDSGRDSAAGRVPAAGVGGACDLNCPVLEGLYITEPKTIQELLCSPSKYRLEILEWMCIRVCPSWQDKFSSLKGAPVEVKIQVGGWILSLCVASLARRSEFPIGLVFTAAWPWGCPSREKEHLEDTREKNEVLLGELFSSPHLQTLLSPECEPWSLDVQPFLRQQSGAWQRLWAEGERRLGAPGAGRASRTPLPLALLCFEQHKQGGAVSGADTSTLDQKLRLVISDFHQLVVAFLQVYDDELGECCQRPGPYLHPCGPIVQAVHQTLTSCNQGRITVTQVADTSAEAVQMVKQQQDERICWGGSNPLTSLGMWSPASRVALSCSTSIWGVAGDCPLLASSSDA</sequence>
<dbReference type="GO" id="GO:0036064">
    <property type="term" value="C:ciliary basal body"/>
    <property type="evidence" value="ECO:0007669"/>
    <property type="project" value="Ensembl"/>
</dbReference>
<evidence type="ECO:0000313" key="2">
    <source>
        <dbReference type="Proteomes" id="UP000675900"/>
    </source>
</evidence>
<dbReference type="GO" id="GO:0070652">
    <property type="term" value="C:HAUS complex"/>
    <property type="evidence" value="ECO:0007669"/>
    <property type="project" value="Ensembl"/>
</dbReference>